<comment type="similarity">
    <text evidence="1 6 7">Belongs to the chaperonin (HSP60) family.</text>
</comment>
<keyword evidence="4 6" id="KW-0143">Chaperone</keyword>
<organism evidence="10 11">
    <name type="scientific">Berkelbacteria bacterium GW2011_GWA2_46_7</name>
    <dbReference type="NCBI Taxonomy" id="1618335"/>
    <lineage>
        <taxon>Bacteria</taxon>
        <taxon>Candidatus Berkelbacteria</taxon>
    </lineage>
</organism>
<dbReference type="Gene3D" id="3.50.7.10">
    <property type="entry name" value="GroEL"/>
    <property type="match status" value="1"/>
</dbReference>
<dbReference type="SUPFAM" id="SSF48592">
    <property type="entry name" value="GroEL equatorial domain-like"/>
    <property type="match status" value="1"/>
</dbReference>
<evidence type="ECO:0000256" key="3">
    <source>
        <dbReference type="ARBA" id="ARBA00022840"/>
    </source>
</evidence>
<feature type="binding site" evidence="6">
    <location>
        <position position="493"/>
    </location>
    <ligand>
        <name>ATP</name>
        <dbReference type="ChEBI" id="CHEBI:30616"/>
    </ligand>
</feature>
<dbReference type="NCBIfam" id="NF000592">
    <property type="entry name" value="PRK00013.1"/>
    <property type="match status" value="1"/>
</dbReference>
<comment type="subcellular location">
    <subcellularLocation>
        <location evidence="6">Cytoplasm</location>
    </subcellularLocation>
</comment>
<dbReference type="EMBL" id="LCMV01000017">
    <property type="protein sequence ID" value="KKU43767.1"/>
    <property type="molecule type" value="Genomic_DNA"/>
</dbReference>
<dbReference type="FunFam" id="3.50.7.10:FF:000001">
    <property type="entry name" value="60 kDa chaperonin"/>
    <property type="match status" value="1"/>
</dbReference>
<dbReference type="EC" id="5.6.1.7" evidence="6"/>
<keyword evidence="3 6" id="KW-0067">ATP-binding</keyword>
<dbReference type="NCBIfam" id="TIGR02348">
    <property type="entry name" value="GroEL"/>
    <property type="match status" value="1"/>
</dbReference>
<dbReference type="Proteomes" id="UP000034487">
    <property type="component" value="Unassembled WGS sequence"/>
</dbReference>
<dbReference type="Gene3D" id="1.10.560.10">
    <property type="entry name" value="GroEL-like equatorial domain"/>
    <property type="match status" value="1"/>
</dbReference>
<proteinExistence type="inferred from homology"/>
<dbReference type="HAMAP" id="MF_00600">
    <property type="entry name" value="CH60"/>
    <property type="match status" value="1"/>
</dbReference>
<keyword evidence="6" id="KW-0963">Cytoplasm</keyword>
<dbReference type="GO" id="GO:0005524">
    <property type="term" value="F:ATP binding"/>
    <property type="evidence" value="ECO:0007669"/>
    <property type="project" value="UniProtKB-UniRule"/>
</dbReference>
<evidence type="ECO:0000256" key="9">
    <source>
        <dbReference type="SAM" id="MobiDB-lite"/>
    </source>
</evidence>
<dbReference type="InterPro" id="IPR027409">
    <property type="entry name" value="GroEL-like_apical_dom_sf"/>
</dbReference>
<evidence type="ECO:0000256" key="8">
    <source>
        <dbReference type="RuleBase" id="RU000419"/>
    </source>
</evidence>
<dbReference type="SUPFAM" id="SSF54849">
    <property type="entry name" value="GroEL-intermediate domain like"/>
    <property type="match status" value="1"/>
</dbReference>
<dbReference type="AlphaFoldDB" id="A0A0G1QFZ5"/>
<dbReference type="InterPro" id="IPR001844">
    <property type="entry name" value="Cpn60/GroEL"/>
</dbReference>
<gene>
    <name evidence="6" type="primary">groEL</name>
    <name evidence="6" type="synonym">groL</name>
    <name evidence="10" type="ORF">UX60_C0017G0001</name>
</gene>
<evidence type="ECO:0000256" key="1">
    <source>
        <dbReference type="ARBA" id="ARBA00006607"/>
    </source>
</evidence>
<dbReference type="CDD" id="cd03344">
    <property type="entry name" value="GroEL"/>
    <property type="match status" value="1"/>
</dbReference>
<dbReference type="SUPFAM" id="SSF52029">
    <property type="entry name" value="GroEL apical domain-like"/>
    <property type="match status" value="1"/>
</dbReference>
<comment type="subunit">
    <text evidence="6 8">Forms a cylinder of 14 subunits composed of two heptameric rings stacked back-to-back. Interacts with the co-chaperonin GroES.</text>
</comment>
<dbReference type="InterPro" id="IPR027413">
    <property type="entry name" value="GROEL-like_equatorial_sf"/>
</dbReference>
<dbReference type="Pfam" id="PF00118">
    <property type="entry name" value="Cpn60_TCP1"/>
    <property type="match status" value="1"/>
</dbReference>
<dbReference type="InterPro" id="IPR018370">
    <property type="entry name" value="Chaperonin_Cpn60_CS"/>
</dbReference>
<dbReference type="InterPro" id="IPR002423">
    <property type="entry name" value="Cpn60/GroEL/TCP-1"/>
</dbReference>
<feature type="region of interest" description="Disordered" evidence="9">
    <location>
        <begin position="522"/>
        <end position="541"/>
    </location>
</feature>
<feature type="binding site" evidence="6">
    <location>
        <begin position="86"/>
        <end position="90"/>
    </location>
    <ligand>
        <name>ATP</name>
        <dbReference type="ChEBI" id="CHEBI:30616"/>
    </ligand>
</feature>
<name>A0A0G1QFZ5_9BACT</name>
<evidence type="ECO:0000256" key="5">
    <source>
        <dbReference type="ARBA" id="ARBA00023235"/>
    </source>
</evidence>
<feature type="binding site" evidence="6">
    <location>
        <position position="414"/>
    </location>
    <ligand>
        <name>ATP</name>
        <dbReference type="ChEBI" id="CHEBI:30616"/>
    </ligand>
</feature>
<sequence length="541" mass="57750">MAKQIKFSQEARDRIKSGVDQLANTVRVTLGPKGRNVLLDKGYGGPTITNDGVTIAKEIDLADKFENMGAQLVKEVASKTDDIAGDGTTTATLLAQAMISDGLKNVAAGSSAMAIRHGIERATEAVVTHLKKNAKQIKTKEEKTQVASISANDPEIGALIAEVFEKVGNEGVITVEKSETLEMTYELTAGMQFDQGYVSAYMVTDAANMEAVIEKPHILITDKKISSIQEILPLLEKLAQTGKKELVIISEDLEGEALATIIVNKLRGILSILAVKAPGFGDRRKEMLQDIATLTNGEVITEEKGMKLEDVTVEMLGVARRVVADKDKTTIIDGKGSAKAIDARVAQIKNQIEKVTSDYDKDKLKERLGKLSGGVAVIKVGAASEVEQKEKQHRVEDAQKATRAAIEEGVVSGGGVALLEAHEALNKMKFDGDEEIGREIVSKALVVPAWQIAQNAGAEGSVIVARIIEGKKGHGFDAKENKMVDMMVAGIIDPLKVTRSALQNAASVAAMVLTTEAAVTDLPEKKDSAPQMPDMSGMGGM</sequence>
<accession>A0A0G1QFZ5</accession>
<dbReference type="PROSITE" id="PS00296">
    <property type="entry name" value="CHAPERONINS_CPN60"/>
    <property type="match status" value="1"/>
</dbReference>
<dbReference type="PRINTS" id="PR00298">
    <property type="entry name" value="CHAPERONIN60"/>
</dbReference>
<evidence type="ECO:0000313" key="10">
    <source>
        <dbReference type="EMBL" id="KKU43767.1"/>
    </source>
</evidence>
<dbReference type="GO" id="GO:0051082">
    <property type="term" value="F:unfolded protein binding"/>
    <property type="evidence" value="ECO:0007669"/>
    <property type="project" value="UniProtKB-UniRule"/>
</dbReference>
<dbReference type="GO" id="GO:0042026">
    <property type="term" value="P:protein refolding"/>
    <property type="evidence" value="ECO:0007669"/>
    <property type="project" value="UniProtKB-UniRule"/>
</dbReference>
<comment type="function">
    <text evidence="6 8">Together with its co-chaperonin GroES, plays an essential role in assisting protein folding. The GroEL-GroES system forms a nano-cage that allows encapsulation of the non-native substrate proteins and provides a physical environment optimized to promote and accelerate protein folding.</text>
</comment>
<dbReference type="GO" id="GO:0140662">
    <property type="term" value="F:ATP-dependent protein folding chaperone"/>
    <property type="evidence" value="ECO:0007669"/>
    <property type="project" value="InterPro"/>
</dbReference>
<comment type="caution">
    <text evidence="10">The sequence shown here is derived from an EMBL/GenBank/DDBJ whole genome shotgun (WGS) entry which is preliminary data.</text>
</comment>
<feature type="binding site" evidence="6">
    <location>
        <begin position="29"/>
        <end position="32"/>
    </location>
    <ligand>
        <name>ATP</name>
        <dbReference type="ChEBI" id="CHEBI:30616"/>
    </ligand>
</feature>
<dbReference type="GO" id="GO:0005737">
    <property type="term" value="C:cytoplasm"/>
    <property type="evidence" value="ECO:0007669"/>
    <property type="project" value="UniProtKB-SubCell"/>
</dbReference>
<evidence type="ECO:0000313" key="11">
    <source>
        <dbReference type="Proteomes" id="UP000034487"/>
    </source>
</evidence>
<evidence type="ECO:0000256" key="4">
    <source>
        <dbReference type="ARBA" id="ARBA00023186"/>
    </source>
</evidence>
<dbReference type="NCBIfam" id="NF009488">
    <property type="entry name" value="PRK12850.1"/>
    <property type="match status" value="1"/>
</dbReference>
<dbReference type="PATRIC" id="fig|1618335.3.peg.244"/>
<dbReference type="PANTHER" id="PTHR45633">
    <property type="entry name" value="60 KDA HEAT SHOCK PROTEIN, MITOCHONDRIAL"/>
    <property type="match status" value="1"/>
</dbReference>
<keyword evidence="2 6" id="KW-0547">Nucleotide-binding</keyword>
<evidence type="ECO:0000256" key="6">
    <source>
        <dbReference type="HAMAP-Rule" id="MF_00600"/>
    </source>
</evidence>
<comment type="caution">
    <text evidence="6">Lacks conserved residue(s) required for the propagation of feature annotation.</text>
</comment>
<dbReference type="NCBIfam" id="NF009489">
    <property type="entry name" value="PRK12851.1"/>
    <property type="match status" value="1"/>
</dbReference>
<dbReference type="GO" id="GO:0016853">
    <property type="term" value="F:isomerase activity"/>
    <property type="evidence" value="ECO:0007669"/>
    <property type="project" value="UniProtKB-KW"/>
</dbReference>
<keyword evidence="5 6" id="KW-0413">Isomerase</keyword>
<dbReference type="Gene3D" id="3.30.260.10">
    <property type="entry name" value="TCP-1-like chaperonin intermediate domain"/>
    <property type="match status" value="1"/>
</dbReference>
<protein>
    <recommendedName>
        <fullName evidence="6">Chaperonin GroEL</fullName>
        <ecNumber evidence="6">5.6.1.7</ecNumber>
    </recommendedName>
    <alternativeName>
        <fullName evidence="6">60 kDa chaperonin</fullName>
    </alternativeName>
    <alternativeName>
        <fullName evidence="6">Chaperonin-60</fullName>
        <shortName evidence="6">Cpn60</shortName>
    </alternativeName>
</protein>
<dbReference type="NCBIfam" id="NF009487">
    <property type="entry name" value="PRK12849.1"/>
    <property type="match status" value="1"/>
</dbReference>
<evidence type="ECO:0000256" key="2">
    <source>
        <dbReference type="ARBA" id="ARBA00022741"/>
    </source>
</evidence>
<evidence type="ECO:0000256" key="7">
    <source>
        <dbReference type="RuleBase" id="RU000418"/>
    </source>
</evidence>
<dbReference type="InterPro" id="IPR027410">
    <property type="entry name" value="TCP-1-like_intermed_sf"/>
</dbReference>
<reference evidence="10 11" key="1">
    <citation type="journal article" date="2015" name="Nature">
        <title>rRNA introns, odd ribosomes, and small enigmatic genomes across a large radiation of phyla.</title>
        <authorList>
            <person name="Brown C.T."/>
            <person name="Hug L.A."/>
            <person name="Thomas B.C."/>
            <person name="Sharon I."/>
            <person name="Castelle C.J."/>
            <person name="Singh A."/>
            <person name="Wilkins M.J."/>
            <person name="Williams K.H."/>
            <person name="Banfield J.F."/>
        </authorList>
    </citation>
    <scope>NUCLEOTIDE SEQUENCE [LARGE SCALE GENOMIC DNA]</scope>
</reference>